<name>A0A9X4MDA3_9BACT</name>
<dbReference type="InterPro" id="IPR003661">
    <property type="entry name" value="HisK_dim/P_dom"/>
</dbReference>
<comment type="catalytic activity">
    <reaction evidence="1">
        <text>ATP + protein L-histidine = ADP + protein N-phospho-L-histidine.</text>
        <dbReference type="EC" id="2.7.13.3"/>
    </reaction>
</comment>
<dbReference type="CDD" id="cd00130">
    <property type="entry name" value="PAS"/>
    <property type="match status" value="1"/>
</dbReference>
<evidence type="ECO:0000256" key="5">
    <source>
        <dbReference type="ARBA" id="ARBA00022553"/>
    </source>
</evidence>
<dbReference type="InterPro" id="IPR005467">
    <property type="entry name" value="His_kinase_dom"/>
</dbReference>
<dbReference type="Pfam" id="PF14827">
    <property type="entry name" value="dCache_3"/>
    <property type="match status" value="1"/>
</dbReference>
<dbReference type="Pfam" id="PF02518">
    <property type="entry name" value="HATPase_c"/>
    <property type="match status" value="1"/>
</dbReference>
<feature type="domain" description="Histidine kinase" evidence="16">
    <location>
        <begin position="512"/>
        <end position="732"/>
    </location>
</feature>
<evidence type="ECO:0000256" key="14">
    <source>
        <dbReference type="SAM" id="Coils"/>
    </source>
</evidence>
<comment type="subcellular location">
    <subcellularLocation>
        <location evidence="2">Cell membrane</location>
        <topology evidence="2">Multi-pass membrane protein</topology>
    </subcellularLocation>
</comment>
<dbReference type="InterPro" id="IPR004358">
    <property type="entry name" value="Sig_transdc_His_kin-like_C"/>
</dbReference>
<dbReference type="PROSITE" id="PS50112">
    <property type="entry name" value="PAS"/>
    <property type="match status" value="1"/>
</dbReference>
<dbReference type="PROSITE" id="PS50109">
    <property type="entry name" value="HIS_KIN"/>
    <property type="match status" value="1"/>
</dbReference>
<feature type="domain" description="PAC" evidence="19">
    <location>
        <begin position="408"/>
        <end position="460"/>
    </location>
</feature>
<dbReference type="Pfam" id="PF13426">
    <property type="entry name" value="PAS_9"/>
    <property type="match status" value="1"/>
</dbReference>
<dbReference type="SUPFAM" id="SSF52172">
    <property type="entry name" value="CheY-like"/>
    <property type="match status" value="1"/>
</dbReference>
<dbReference type="SUPFAM" id="SSF103190">
    <property type="entry name" value="Sensory domain-like"/>
    <property type="match status" value="1"/>
</dbReference>
<accession>A0A9X4MDA3</accession>
<dbReference type="SMART" id="SM00448">
    <property type="entry name" value="REC"/>
    <property type="match status" value="1"/>
</dbReference>
<dbReference type="SUPFAM" id="SSF55874">
    <property type="entry name" value="ATPase domain of HSP90 chaperone/DNA topoisomerase II/histidine kinase"/>
    <property type="match status" value="1"/>
</dbReference>
<feature type="modified residue" description="4-aspartylphosphate" evidence="13">
    <location>
        <position position="804"/>
    </location>
</feature>
<protein>
    <recommendedName>
        <fullName evidence="3">histidine kinase</fullName>
        <ecNumber evidence="3">2.7.13.3</ecNumber>
    </recommendedName>
</protein>
<evidence type="ECO:0000256" key="8">
    <source>
        <dbReference type="ARBA" id="ARBA00022741"/>
    </source>
</evidence>
<gene>
    <name evidence="20" type="ORF">OLX77_04840</name>
</gene>
<dbReference type="GO" id="GO:0000155">
    <property type="term" value="F:phosphorelay sensor kinase activity"/>
    <property type="evidence" value="ECO:0007669"/>
    <property type="project" value="InterPro"/>
</dbReference>
<evidence type="ECO:0000256" key="6">
    <source>
        <dbReference type="ARBA" id="ARBA00022679"/>
    </source>
</evidence>
<keyword evidence="5 13" id="KW-0597">Phosphoprotein</keyword>
<organism evidence="20 21">
    <name type="scientific">Thiovibrio frasassiensis</name>
    <dbReference type="NCBI Taxonomy" id="2984131"/>
    <lineage>
        <taxon>Bacteria</taxon>
        <taxon>Pseudomonadati</taxon>
        <taxon>Thermodesulfobacteriota</taxon>
        <taxon>Desulfobulbia</taxon>
        <taxon>Desulfobulbales</taxon>
        <taxon>Thiovibrionaceae</taxon>
        <taxon>Thiovibrio</taxon>
    </lineage>
</organism>
<feature type="domain" description="Response regulatory" evidence="17">
    <location>
        <begin position="753"/>
        <end position="869"/>
    </location>
</feature>
<feature type="transmembrane region" description="Helical" evidence="15">
    <location>
        <begin position="7"/>
        <end position="27"/>
    </location>
</feature>
<dbReference type="CDD" id="cd00082">
    <property type="entry name" value="HisKA"/>
    <property type="match status" value="1"/>
</dbReference>
<feature type="transmembrane region" description="Helical" evidence="15">
    <location>
        <begin position="289"/>
        <end position="310"/>
    </location>
</feature>
<dbReference type="InterPro" id="IPR035965">
    <property type="entry name" value="PAS-like_dom_sf"/>
</dbReference>
<evidence type="ECO:0000256" key="1">
    <source>
        <dbReference type="ARBA" id="ARBA00000085"/>
    </source>
</evidence>
<keyword evidence="8" id="KW-0547">Nucleotide-binding</keyword>
<dbReference type="InterPro" id="IPR036890">
    <property type="entry name" value="HATPase_C_sf"/>
</dbReference>
<evidence type="ECO:0000256" key="7">
    <source>
        <dbReference type="ARBA" id="ARBA00022692"/>
    </source>
</evidence>
<dbReference type="SMART" id="SM00091">
    <property type="entry name" value="PAS"/>
    <property type="match status" value="1"/>
</dbReference>
<dbReference type="SMART" id="SM00387">
    <property type="entry name" value="HATPase_c"/>
    <property type="match status" value="1"/>
</dbReference>
<dbReference type="InterPro" id="IPR001610">
    <property type="entry name" value="PAC"/>
</dbReference>
<proteinExistence type="predicted"/>
<evidence type="ECO:0000256" key="13">
    <source>
        <dbReference type="PROSITE-ProRule" id="PRU00169"/>
    </source>
</evidence>
<keyword evidence="6" id="KW-0808">Transferase</keyword>
<dbReference type="InterPro" id="IPR029151">
    <property type="entry name" value="Sensor-like_sf"/>
</dbReference>
<evidence type="ECO:0000256" key="2">
    <source>
        <dbReference type="ARBA" id="ARBA00004651"/>
    </source>
</evidence>
<dbReference type="NCBIfam" id="TIGR00229">
    <property type="entry name" value="sensory_box"/>
    <property type="match status" value="1"/>
</dbReference>
<keyword evidence="7 15" id="KW-0812">Transmembrane</keyword>
<dbReference type="PROSITE" id="PS50113">
    <property type="entry name" value="PAC"/>
    <property type="match status" value="1"/>
</dbReference>
<sequence length="876" mass="97675">MDIRAKSILSVMLTITILTSVFVFMSIQQQNAQLDNDIRTKRENANFLAENLQDQVFIAYKSRIVSLATTKQEVIDAFARRDREALYQAALPFYKTIKTENPYFSLMHFHLPDNSSFLRMHLPELHSDDLVEIRPIIREVNTLHKQRIGYEVGKMGLFYRVVQPMFAGEEYIGALEFGISHKQLVTLLQQHISPEIAIAVKTESWQKATLVGGKRIEQGEYTFLPLQNGLFAKIAPTILLEHAPDRFAVDGKTYILFSNIELRNFQKKPIAKILVALDISQELANSKNFIIKVILLALFLLVLSSLFLYFSFGQLLNRIVGLNTSLNRSNQNLTTAKAYVDNILASMSDGLLVTTADGRISQANEAFCQLLGYSEEELVENKIFSFFESPAEIEARFAPCGPQKCEISKVERQLLTKDGHRVPVLFSATSLADQDGSLIGIVCIVTDITERKRAETVLREAHSLLEQRVIERTRELAETNTALTREMAERKRAEAELRQAQKMRAIGTLAGGIAHDFNNILTAIIGYTQLAMERVNSDVTCRNYLDGVFLAGQRAKELVHQILTFSRQSEQEKKPIEIHLIVKEALKLLRASLPANIEIVQDIPARSGAVLADPTQIHQIVMNLCTNAYHAMEEKGGTLTVSLSEPAAADISPPLPPGDYLQLMVRDTGCGMDTGLLERIFEPYFTTKEAGKGTGLGLAVTHGIVESHSGHIRVVSTTGLGTTFSIYLPLYKQPPMELKEKSEPQEIPGGTERILVVDDEREIGHLLELFLSDYGYRITSLSDSLAALAWFQANPQEVDLIITDMSMPHLTGKELAKKILAVQPEIPIILCTGFSEQINAESAKQLGIRAFLLKPFQAQEVAGLVRKVLDGTTPQS</sequence>
<dbReference type="EC" id="2.7.13.3" evidence="3"/>
<evidence type="ECO:0000256" key="10">
    <source>
        <dbReference type="ARBA" id="ARBA00022840"/>
    </source>
</evidence>
<feature type="domain" description="PAS" evidence="18">
    <location>
        <begin position="336"/>
        <end position="387"/>
    </location>
</feature>
<evidence type="ECO:0000313" key="21">
    <source>
        <dbReference type="Proteomes" id="UP001154240"/>
    </source>
</evidence>
<evidence type="ECO:0000256" key="12">
    <source>
        <dbReference type="ARBA" id="ARBA00023012"/>
    </source>
</evidence>
<dbReference type="PROSITE" id="PS50110">
    <property type="entry name" value="RESPONSE_REGULATORY"/>
    <property type="match status" value="1"/>
</dbReference>
<keyword evidence="21" id="KW-1185">Reference proteome</keyword>
<dbReference type="SUPFAM" id="SSF55785">
    <property type="entry name" value="PYP-like sensor domain (PAS domain)"/>
    <property type="match status" value="1"/>
</dbReference>
<dbReference type="InterPro" id="IPR029150">
    <property type="entry name" value="dCache_3"/>
</dbReference>
<dbReference type="RefSeq" id="WP_307632457.1">
    <property type="nucleotide sequence ID" value="NZ_JAPHEH010000001.1"/>
</dbReference>
<evidence type="ECO:0000256" key="9">
    <source>
        <dbReference type="ARBA" id="ARBA00022777"/>
    </source>
</evidence>
<dbReference type="AlphaFoldDB" id="A0A9X4MDA3"/>
<dbReference type="InterPro" id="IPR001789">
    <property type="entry name" value="Sig_transdc_resp-reg_receiver"/>
</dbReference>
<dbReference type="EMBL" id="JAPHEH010000001">
    <property type="protein sequence ID" value="MDG4475484.1"/>
    <property type="molecule type" value="Genomic_DNA"/>
</dbReference>
<keyword evidence="10" id="KW-0067">ATP-binding</keyword>
<dbReference type="InterPro" id="IPR000700">
    <property type="entry name" value="PAS-assoc_C"/>
</dbReference>
<evidence type="ECO:0000256" key="15">
    <source>
        <dbReference type="SAM" id="Phobius"/>
    </source>
</evidence>
<dbReference type="SMART" id="SM00086">
    <property type="entry name" value="PAC"/>
    <property type="match status" value="1"/>
</dbReference>
<evidence type="ECO:0000256" key="11">
    <source>
        <dbReference type="ARBA" id="ARBA00022989"/>
    </source>
</evidence>
<evidence type="ECO:0000259" key="19">
    <source>
        <dbReference type="PROSITE" id="PS50113"/>
    </source>
</evidence>
<dbReference type="InterPro" id="IPR000014">
    <property type="entry name" value="PAS"/>
</dbReference>
<keyword evidence="12" id="KW-0902">Two-component regulatory system</keyword>
<keyword evidence="9" id="KW-0418">Kinase</keyword>
<dbReference type="Gene3D" id="3.40.50.2300">
    <property type="match status" value="1"/>
</dbReference>
<dbReference type="Pfam" id="PF00512">
    <property type="entry name" value="HisKA"/>
    <property type="match status" value="1"/>
</dbReference>
<evidence type="ECO:0000259" key="17">
    <source>
        <dbReference type="PROSITE" id="PS50110"/>
    </source>
</evidence>
<reference evidence="20" key="2">
    <citation type="submission" date="2022-10" db="EMBL/GenBank/DDBJ databases">
        <authorList>
            <person name="Aronson H.S."/>
        </authorList>
    </citation>
    <scope>NUCLEOTIDE SEQUENCE</scope>
    <source>
        <strain evidence="20">RS19-109</strain>
    </source>
</reference>
<dbReference type="PRINTS" id="PR00344">
    <property type="entry name" value="BCTRLSENSOR"/>
</dbReference>
<dbReference type="Proteomes" id="UP001154240">
    <property type="component" value="Unassembled WGS sequence"/>
</dbReference>
<dbReference type="PANTHER" id="PTHR43065:SF42">
    <property type="entry name" value="TWO-COMPONENT SENSOR PPRA"/>
    <property type="match status" value="1"/>
</dbReference>
<dbReference type="InterPro" id="IPR011006">
    <property type="entry name" value="CheY-like_superfamily"/>
</dbReference>
<comment type="caution">
    <text evidence="20">The sequence shown here is derived from an EMBL/GenBank/DDBJ whole genome shotgun (WGS) entry which is preliminary data.</text>
</comment>
<evidence type="ECO:0000313" key="20">
    <source>
        <dbReference type="EMBL" id="MDG4475484.1"/>
    </source>
</evidence>
<dbReference type="SMART" id="SM00388">
    <property type="entry name" value="HisKA"/>
    <property type="match status" value="1"/>
</dbReference>
<evidence type="ECO:0000256" key="3">
    <source>
        <dbReference type="ARBA" id="ARBA00012438"/>
    </source>
</evidence>
<dbReference type="Gene3D" id="3.30.450.20">
    <property type="entry name" value="PAS domain"/>
    <property type="match status" value="1"/>
</dbReference>
<evidence type="ECO:0000259" key="16">
    <source>
        <dbReference type="PROSITE" id="PS50109"/>
    </source>
</evidence>
<dbReference type="PANTHER" id="PTHR43065">
    <property type="entry name" value="SENSOR HISTIDINE KINASE"/>
    <property type="match status" value="1"/>
</dbReference>
<evidence type="ECO:0000256" key="4">
    <source>
        <dbReference type="ARBA" id="ARBA00022475"/>
    </source>
</evidence>
<keyword evidence="14" id="KW-0175">Coiled coil</keyword>
<evidence type="ECO:0000259" key="18">
    <source>
        <dbReference type="PROSITE" id="PS50112"/>
    </source>
</evidence>
<dbReference type="Pfam" id="PF00072">
    <property type="entry name" value="Response_reg"/>
    <property type="match status" value="1"/>
</dbReference>
<dbReference type="GO" id="GO:0005524">
    <property type="term" value="F:ATP binding"/>
    <property type="evidence" value="ECO:0007669"/>
    <property type="project" value="UniProtKB-KW"/>
</dbReference>
<dbReference type="GO" id="GO:0005886">
    <property type="term" value="C:plasma membrane"/>
    <property type="evidence" value="ECO:0007669"/>
    <property type="project" value="UniProtKB-SubCell"/>
</dbReference>
<dbReference type="InterPro" id="IPR036097">
    <property type="entry name" value="HisK_dim/P_sf"/>
</dbReference>
<dbReference type="InterPro" id="IPR003594">
    <property type="entry name" value="HATPase_dom"/>
</dbReference>
<keyword evidence="4" id="KW-1003">Cell membrane</keyword>
<feature type="coiled-coil region" evidence="14">
    <location>
        <begin position="476"/>
        <end position="503"/>
    </location>
</feature>
<dbReference type="Gene3D" id="3.30.565.10">
    <property type="entry name" value="Histidine kinase-like ATPase, C-terminal domain"/>
    <property type="match status" value="1"/>
</dbReference>
<dbReference type="Gene3D" id="1.10.287.130">
    <property type="match status" value="1"/>
</dbReference>
<reference evidence="20" key="1">
    <citation type="journal article" date="2022" name="bioRxiv">
        <title>Thiovibrio frasassiensisgen. nov., sp. nov., an autotrophic, elemental sulfur disproportionating bacterium isolated from sulfidic karst sediment, and proposal of Thiovibrionaceae fam. nov.</title>
        <authorList>
            <person name="Aronson H."/>
            <person name="Thomas C."/>
            <person name="Bhattacharyya M."/>
            <person name="Eckstein S."/>
            <person name="Jensen S."/>
            <person name="Barco R."/>
            <person name="Macalady J."/>
            <person name="Amend J."/>
        </authorList>
    </citation>
    <scope>NUCLEOTIDE SEQUENCE</scope>
    <source>
        <strain evidence="20">RS19-109</strain>
    </source>
</reference>
<dbReference type="SUPFAM" id="SSF47384">
    <property type="entry name" value="Homodimeric domain of signal transducing histidine kinase"/>
    <property type="match status" value="1"/>
</dbReference>
<keyword evidence="11 15" id="KW-1133">Transmembrane helix</keyword>
<dbReference type="CDD" id="cd00156">
    <property type="entry name" value="REC"/>
    <property type="match status" value="1"/>
</dbReference>
<keyword evidence="15" id="KW-0472">Membrane</keyword>